<keyword evidence="2" id="KW-1185">Reference proteome</keyword>
<protein>
    <submittedName>
        <fullName evidence="1">Uncharacterized protein</fullName>
    </submittedName>
</protein>
<dbReference type="OrthoDB" id="5402193at2"/>
<gene>
    <name evidence="1" type="ORF">EDC39_112100</name>
</gene>
<dbReference type="EMBL" id="VNIB01000012">
    <property type="protein sequence ID" value="TYO96812.1"/>
    <property type="molecule type" value="Genomic_DNA"/>
</dbReference>
<dbReference type="Proteomes" id="UP000324159">
    <property type="component" value="Unassembled WGS sequence"/>
</dbReference>
<evidence type="ECO:0000313" key="2">
    <source>
        <dbReference type="Proteomes" id="UP000324159"/>
    </source>
</evidence>
<name>A0A5D3WHL1_9BACT</name>
<evidence type="ECO:0000313" key="1">
    <source>
        <dbReference type="EMBL" id="TYO96812.1"/>
    </source>
</evidence>
<reference evidence="1 2" key="1">
    <citation type="submission" date="2019-07" db="EMBL/GenBank/DDBJ databases">
        <title>Genomic Encyclopedia of Type Strains, Phase IV (KMG-IV): sequencing the most valuable type-strain genomes for metagenomic binning, comparative biology and taxonomic classification.</title>
        <authorList>
            <person name="Goeker M."/>
        </authorList>
    </citation>
    <scope>NUCLEOTIDE SEQUENCE [LARGE SCALE GENOMIC DNA]</scope>
    <source>
        <strain evidence="1 2">SS015</strain>
    </source>
</reference>
<dbReference type="RefSeq" id="WP_148896654.1">
    <property type="nucleotide sequence ID" value="NZ_VNIB01000012.1"/>
</dbReference>
<comment type="caution">
    <text evidence="1">The sequence shown here is derived from an EMBL/GenBank/DDBJ whole genome shotgun (WGS) entry which is preliminary data.</text>
</comment>
<sequence length="117" mass="13060">MKRVRRFLLWSLVFLALLAGFDQLVLRMPAAGGPLQVVQSFYRDFRARLFALVSSGAPKSIDQVIDRAADTAEQAPAGLARKGPRYLYVDDRGTLQFADSLDDIPQSFRSSAQKLEK</sequence>
<proteinExistence type="predicted"/>
<accession>A0A5D3WHL1</accession>
<organism evidence="1 2">
    <name type="scientific">Geothermobacter ehrlichii</name>
    <dbReference type="NCBI Taxonomy" id="213224"/>
    <lineage>
        <taxon>Bacteria</taxon>
        <taxon>Pseudomonadati</taxon>
        <taxon>Thermodesulfobacteriota</taxon>
        <taxon>Desulfuromonadia</taxon>
        <taxon>Desulfuromonadales</taxon>
        <taxon>Geothermobacteraceae</taxon>
        <taxon>Geothermobacter</taxon>
    </lineage>
</organism>
<dbReference type="AlphaFoldDB" id="A0A5D3WHL1"/>